<gene>
    <name evidence="1" type="ORF">DFA_10736</name>
</gene>
<name>F4QB91_CACFS</name>
<proteinExistence type="predicted"/>
<dbReference type="AlphaFoldDB" id="F4QB91"/>
<organism evidence="1 2">
    <name type="scientific">Cavenderia fasciculata</name>
    <name type="common">Slime mold</name>
    <name type="synonym">Dictyostelium fasciculatum</name>
    <dbReference type="NCBI Taxonomy" id="261658"/>
    <lineage>
        <taxon>Eukaryota</taxon>
        <taxon>Amoebozoa</taxon>
        <taxon>Evosea</taxon>
        <taxon>Eumycetozoa</taxon>
        <taxon>Dictyostelia</taxon>
        <taxon>Acytosteliales</taxon>
        <taxon>Cavenderiaceae</taxon>
        <taxon>Cavenderia</taxon>
    </lineage>
</organism>
<dbReference type="Proteomes" id="UP000007797">
    <property type="component" value="Unassembled WGS sequence"/>
</dbReference>
<protein>
    <submittedName>
        <fullName evidence="1">Uncharacterized protein</fullName>
    </submittedName>
</protein>
<dbReference type="KEGG" id="dfa:DFA_10736"/>
<dbReference type="RefSeq" id="XP_004351379.1">
    <property type="nucleotide sequence ID" value="XM_004351327.1"/>
</dbReference>
<keyword evidence="2" id="KW-1185">Reference proteome</keyword>
<evidence type="ECO:0000313" key="1">
    <source>
        <dbReference type="EMBL" id="EGG14863.1"/>
    </source>
</evidence>
<evidence type="ECO:0000313" key="2">
    <source>
        <dbReference type="Proteomes" id="UP000007797"/>
    </source>
</evidence>
<sequence length="39" mass="4112">MSAGSWAVSMGSHRTGYCRVQTAAPASVHPPTDRYDSSS</sequence>
<dbReference type="EMBL" id="GL883027">
    <property type="protein sequence ID" value="EGG14863.1"/>
    <property type="molecule type" value="Genomic_DNA"/>
</dbReference>
<dbReference type="GeneID" id="14866862"/>
<accession>F4QB91</accession>
<reference evidence="2" key="1">
    <citation type="journal article" date="2011" name="Genome Res.">
        <title>Phylogeny-wide analysis of social amoeba genomes highlights ancient origins for complex intercellular communication.</title>
        <authorList>
            <person name="Heidel A.J."/>
            <person name="Lawal H.M."/>
            <person name="Felder M."/>
            <person name="Schilde C."/>
            <person name="Helps N.R."/>
            <person name="Tunggal B."/>
            <person name="Rivero F."/>
            <person name="John U."/>
            <person name="Schleicher M."/>
            <person name="Eichinger L."/>
            <person name="Platzer M."/>
            <person name="Noegel A.A."/>
            <person name="Schaap P."/>
            <person name="Gloeckner G."/>
        </authorList>
    </citation>
    <scope>NUCLEOTIDE SEQUENCE [LARGE SCALE GENOMIC DNA]</scope>
    <source>
        <strain evidence="2">SH3</strain>
    </source>
</reference>